<dbReference type="Proteomes" id="UP001341281">
    <property type="component" value="Chromosome 03"/>
</dbReference>
<dbReference type="PROSITE" id="PS51386">
    <property type="entry name" value="RINT1_TIP20"/>
    <property type="match status" value="1"/>
</dbReference>
<evidence type="ECO:0000313" key="1">
    <source>
        <dbReference type="EMBL" id="WVZ67141.1"/>
    </source>
</evidence>
<dbReference type="GO" id="GO:0006890">
    <property type="term" value="P:retrograde vesicle-mediated transport, Golgi to endoplasmic reticulum"/>
    <property type="evidence" value="ECO:0007669"/>
    <property type="project" value="InterPro"/>
</dbReference>
<dbReference type="GO" id="GO:0060628">
    <property type="term" value="P:regulation of ER to Golgi vesicle-mediated transport"/>
    <property type="evidence" value="ECO:0007669"/>
    <property type="project" value="TreeGrafter"/>
</dbReference>
<protein>
    <recommendedName>
        <fullName evidence="3">RINT1-like protein MAG2L</fullName>
    </recommendedName>
</protein>
<dbReference type="InterPro" id="IPR007528">
    <property type="entry name" value="RINT1_Tip20"/>
</dbReference>
<dbReference type="AlphaFoldDB" id="A0AAQ3T5V1"/>
<dbReference type="EMBL" id="CP144747">
    <property type="protein sequence ID" value="WVZ67141.1"/>
    <property type="molecule type" value="Genomic_DNA"/>
</dbReference>
<dbReference type="InterPro" id="IPR042044">
    <property type="entry name" value="EXOC6PINT-1/Sec15/Tip20_C_dom2"/>
</dbReference>
<dbReference type="PANTHER" id="PTHR13520:SF0">
    <property type="entry name" value="RAD50-INTERACTING PROTEIN 1"/>
    <property type="match status" value="1"/>
</dbReference>
<evidence type="ECO:0000313" key="2">
    <source>
        <dbReference type="Proteomes" id="UP001341281"/>
    </source>
</evidence>
<dbReference type="Gene3D" id="1.20.58.670">
    <property type="entry name" value="Dsl1p vesicle tethering complex, Tip20p subunit, domain D"/>
    <property type="match status" value="1"/>
</dbReference>
<dbReference type="PANTHER" id="PTHR13520">
    <property type="entry name" value="RAD50-INTERACTING PROTEIN 1 RINT-1"/>
    <property type="match status" value="1"/>
</dbReference>
<gene>
    <name evidence="1" type="ORF">U9M48_016264</name>
</gene>
<sequence length="795" mass="89609">MSERPPAPTLRGFLDAHFASPQDLPAAPALAELLRRECAELDPSLRRLEAHLADAADAWLARSAGARSHLARIRRTTRRGGFVGGEQEEGAGTATDVGLPELVREIQRIHTIRLYAALVGNLEDAAFSILRQPSKLNLSSMLRKSNETGWKQGKLLHAVDAVRDIERELVRISTARPLWTNLVMAVDSRVDKTLAILRPQALTDYRALLASLGWPPPLSSPDTDKDKYSQIPNPLVLMNEENKGRYSQSFQALCALQHVQGSRELRQRQTAAVADSKYSDRAACFDNGLWAVDELVHPMASRMEYHFVKWSEHPEFIFTLVYKITKDFVDGVDDILQPLIDQARLVGLSAKESWVTGMVKMLVGYLERQIFPALDCSNQDLTTVGKPEADSSWLHLNDLMISFDKRMQLLADSGIKKTACLSEGLSRSLSVFSIYSEHPEWLQMWAGVELSSAQAKLESEMEDETSWSCSGQHDQLGHMENSFKFLLSTREDYKAPPVSESVVKTALLMIERGRALPNSGMQIQYNRSSSVRFLNDFFCVLRDRCEALQLSNTALDDQSLSKICVAINAVRYCENVLREWDEDTTFLDMGPEGSLFTDETCFLVKLGTEYLEQILSSILLEFEDLSWEYVQNIGSWSGQITLEDQILDEENLAVSPGFVASLDVLTDRTSKLKQYLNSKDFLDLWRSIAEGLDYFIYSSIRWGEVTFSNPGVVQLRVDMNALLHIFRPLCSRPEAFLPFLNESLRLLTMKKSETECMLEMLMDDTQSDTSLRHQGFHHVNVCQAAKILRSRKSGG</sequence>
<evidence type="ECO:0008006" key="3">
    <source>
        <dbReference type="Google" id="ProtNLM"/>
    </source>
</evidence>
<organism evidence="1 2">
    <name type="scientific">Paspalum notatum var. saurae</name>
    <dbReference type="NCBI Taxonomy" id="547442"/>
    <lineage>
        <taxon>Eukaryota</taxon>
        <taxon>Viridiplantae</taxon>
        <taxon>Streptophyta</taxon>
        <taxon>Embryophyta</taxon>
        <taxon>Tracheophyta</taxon>
        <taxon>Spermatophyta</taxon>
        <taxon>Magnoliopsida</taxon>
        <taxon>Liliopsida</taxon>
        <taxon>Poales</taxon>
        <taxon>Poaceae</taxon>
        <taxon>PACMAD clade</taxon>
        <taxon>Panicoideae</taxon>
        <taxon>Andropogonodae</taxon>
        <taxon>Paspaleae</taxon>
        <taxon>Paspalinae</taxon>
        <taxon>Paspalum</taxon>
    </lineage>
</organism>
<keyword evidence="2" id="KW-1185">Reference proteome</keyword>
<reference evidence="1 2" key="1">
    <citation type="submission" date="2024-02" db="EMBL/GenBank/DDBJ databases">
        <title>High-quality chromosome-scale genome assembly of Pensacola bahiagrass (Paspalum notatum Flugge var. saurae).</title>
        <authorList>
            <person name="Vega J.M."/>
            <person name="Podio M."/>
            <person name="Orjuela J."/>
            <person name="Siena L.A."/>
            <person name="Pessino S.C."/>
            <person name="Combes M.C."/>
            <person name="Mariac C."/>
            <person name="Albertini E."/>
            <person name="Pupilli F."/>
            <person name="Ortiz J.P.A."/>
            <person name="Leblanc O."/>
        </authorList>
    </citation>
    <scope>NUCLEOTIDE SEQUENCE [LARGE SCALE GENOMIC DNA]</scope>
    <source>
        <strain evidence="1">R1</strain>
        <tissue evidence="1">Leaf</tissue>
    </source>
</reference>
<proteinExistence type="predicted"/>
<dbReference type="GO" id="GO:0006888">
    <property type="term" value="P:endoplasmic reticulum to Golgi vesicle-mediated transport"/>
    <property type="evidence" value="ECO:0007669"/>
    <property type="project" value="InterPro"/>
</dbReference>
<dbReference type="GO" id="GO:0070939">
    <property type="term" value="C:Dsl1/NZR complex"/>
    <property type="evidence" value="ECO:0007669"/>
    <property type="project" value="InterPro"/>
</dbReference>
<dbReference type="Pfam" id="PF04437">
    <property type="entry name" value="RINT1_TIP1"/>
    <property type="match status" value="1"/>
</dbReference>
<name>A0AAQ3T5V1_PASNO</name>
<accession>A0AAQ3T5V1</accession>